<sequence>MKKAIIALSALFLAACTAPSDPQLDIKPVASSNAHQIVDGVKLTLDSSDLRTAQYVAVIDNGRQNVQPIHSQQNLRVTLEDVLSDQLKKQGFIITVDSDNTLRLDIIEVLVNVQHSLMSNEMNTQVKLQITAETAQGKFVKTYNGVSERSGSMSADNQDIELVLNDLLNAVLDKIAVDEELQTYIKGNF</sequence>
<proteinExistence type="predicted"/>
<protein>
    <submittedName>
        <fullName evidence="2">Lipoprotein</fullName>
    </submittedName>
</protein>
<dbReference type="KEGG" id="awd:AWOD_I_0693"/>
<dbReference type="AlphaFoldDB" id="A0A090IKK8"/>
<organism evidence="2 3">
    <name type="scientific">Aliivibrio wodanis</name>
    <dbReference type="NCBI Taxonomy" id="80852"/>
    <lineage>
        <taxon>Bacteria</taxon>
        <taxon>Pseudomonadati</taxon>
        <taxon>Pseudomonadota</taxon>
        <taxon>Gammaproteobacteria</taxon>
        <taxon>Vibrionales</taxon>
        <taxon>Vibrionaceae</taxon>
        <taxon>Aliivibrio</taxon>
    </lineage>
</organism>
<feature type="signal peptide" evidence="1">
    <location>
        <begin position="1"/>
        <end position="20"/>
    </location>
</feature>
<reference evidence="3" key="1">
    <citation type="submission" date="2014-09" db="EMBL/GenBank/DDBJ databases">
        <authorList>
            <person name="Hjerde E."/>
        </authorList>
    </citation>
    <scope>NUCLEOTIDE SEQUENCE [LARGE SCALE GENOMIC DNA]</scope>
    <source>
        <strain evidence="3">06/09/139</strain>
    </source>
</reference>
<dbReference type="STRING" id="80852.AWOD_I_0693"/>
<feature type="chain" id="PRO_5001857518" evidence="1">
    <location>
        <begin position="21"/>
        <end position="189"/>
    </location>
</feature>
<dbReference type="Pfam" id="PF03923">
    <property type="entry name" value="Lipoprotein_16"/>
    <property type="match status" value="1"/>
</dbReference>
<dbReference type="OrthoDB" id="5900953at2"/>
<keyword evidence="2" id="KW-0449">Lipoprotein</keyword>
<accession>A0A090IKK8</accession>
<dbReference type="InterPro" id="IPR005619">
    <property type="entry name" value="Uncharacterised_YajG"/>
</dbReference>
<keyword evidence="1" id="KW-0732">Signal</keyword>
<gene>
    <name evidence="2" type="ORF">AWOD_I_0693</name>
</gene>
<name>A0A090IKK8_9GAMM</name>
<dbReference type="EMBL" id="LN554846">
    <property type="protein sequence ID" value="CED70787.1"/>
    <property type="molecule type" value="Genomic_DNA"/>
</dbReference>
<evidence type="ECO:0000313" key="3">
    <source>
        <dbReference type="Proteomes" id="UP000032427"/>
    </source>
</evidence>
<dbReference type="PROSITE" id="PS51257">
    <property type="entry name" value="PROKAR_LIPOPROTEIN"/>
    <property type="match status" value="1"/>
</dbReference>
<keyword evidence="3" id="KW-1185">Reference proteome</keyword>
<dbReference type="HOGENOM" id="CLU_1427476_0_0_6"/>
<dbReference type="PATRIC" id="fig|80852.17.peg.704"/>
<evidence type="ECO:0000313" key="2">
    <source>
        <dbReference type="EMBL" id="CED70787.1"/>
    </source>
</evidence>
<dbReference type="GeneID" id="28540252"/>
<evidence type="ECO:0000256" key="1">
    <source>
        <dbReference type="SAM" id="SignalP"/>
    </source>
</evidence>
<dbReference type="Proteomes" id="UP000032427">
    <property type="component" value="Chromosome 1"/>
</dbReference>